<evidence type="ECO:0000313" key="3">
    <source>
        <dbReference type="EMBL" id="SDS99643.1"/>
    </source>
</evidence>
<dbReference type="PANTHER" id="PTHR35601">
    <property type="entry name" value="TOXIN RELE"/>
    <property type="match status" value="1"/>
</dbReference>
<accession>A0A1H1WR64</accession>
<dbReference type="Pfam" id="PF05016">
    <property type="entry name" value="ParE_toxin"/>
    <property type="match status" value="1"/>
</dbReference>
<sequence>MPYSINYVPSTAKALRKLDRPTARRLLNAIGKLAEEPRPAGCIKLEDGDGEFRIRVGDFRIVYDVYDDELIVLALRVGHRRDVYR</sequence>
<evidence type="ECO:0000256" key="2">
    <source>
        <dbReference type="ARBA" id="ARBA00022649"/>
    </source>
</evidence>
<dbReference type="STRING" id="629680.SAMN04489751_3457"/>
<dbReference type="RefSeq" id="WP_092107521.1">
    <property type="nucleotide sequence ID" value="NZ_LT629739.1"/>
</dbReference>
<keyword evidence="2" id="KW-1277">Toxin-antitoxin system</keyword>
<dbReference type="InterPro" id="IPR035093">
    <property type="entry name" value="RelE/ParE_toxin_dom_sf"/>
</dbReference>
<gene>
    <name evidence="3" type="ORF">SAMN04489751_3457</name>
</gene>
<comment type="similarity">
    <text evidence="1">Belongs to the RelE toxin family.</text>
</comment>
<proteinExistence type="inferred from homology"/>
<dbReference type="AlphaFoldDB" id="A0A1H1WR64"/>
<dbReference type="EMBL" id="LT629739">
    <property type="protein sequence ID" value="SDS99643.1"/>
    <property type="molecule type" value="Genomic_DNA"/>
</dbReference>
<dbReference type="SUPFAM" id="SSF143011">
    <property type="entry name" value="RelE-like"/>
    <property type="match status" value="1"/>
</dbReference>
<dbReference type="OrthoDB" id="5326046at2"/>
<protein>
    <submittedName>
        <fullName evidence="3">mRNA interferase RelE/StbE</fullName>
    </submittedName>
</protein>
<evidence type="ECO:0000256" key="1">
    <source>
        <dbReference type="ARBA" id="ARBA00006226"/>
    </source>
</evidence>
<dbReference type="PANTHER" id="PTHR35601:SF1">
    <property type="entry name" value="TOXIN RELE"/>
    <property type="match status" value="1"/>
</dbReference>
<organism evidence="3 4">
    <name type="scientific">Brevibacterium sandarakinum</name>
    <dbReference type="NCBI Taxonomy" id="629680"/>
    <lineage>
        <taxon>Bacteria</taxon>
        <taxon>Bacillati</taxon>
        <taxon>Actinomycetota</taxon>
        <taxon>Actinomycetes</taxon>
        <taxon>Micrococcales</taxon>
        <taxon>Brevibacteriaceae</taxon>
        <taxon>Brevibacterium</taxon>
    </lineage>
</organism>
<dbReference type="Gene3D" id="3.30.2310.20">
    <property type="entry name" value="RelE-like"/>
    <property type="match status" value="1"/>
</dbReference>
<dbReference type="InterPro" id="IPR007712">
    <property type="entry name" value="RelE/ParE_toxin"/>
</dbReference>
<reference evidence="3" key="1">
    <citation type="submission" date="2016-10" db="EMBL/GenBank/DDBJ databases">
        <authorList>
            <person name="Varghese N."/>
            <person name="Submissions S."/>
        </authorList>
    </citation>
    <scope>NUCLEOTIDE SEQUENCE [LARGE SCALE GENOMIC DNA]</scope>
    <source>
        <strain evidence="3">DSM 22082</strain>
    </source>
</reference>
<evidence type="ECO:0000313" key="4">
    <source>
        <dbReference type="Proteomes" id="UP000199700"/>
    </source>
</evidence>
<dbReference type="Proteomes" id="UP000199700">
    <property type="component" value="Chromosome"/>
</dbReference>
<name>A0A1H1WR64_BRESA</name>
<keyword evidence="4" id="KW-1185">Reference proteome</keyword>